<sequence>MQQVNPARFMDMLQRLATFGAVPGGGVAREALTISELEARRWLCSRFSAPHYRWYMDDAANLFLRRAGLADALTPVMTGSHIDTQPVGGWLDGAYGVVAGMELFLALDDAGIRTQRPLELVIWTNEEGSRFSPGAMGSSAFADPTRLADFLPVTDAGGERFEQARDAARQATPAATSRALGRPVHAYLEAHIEQGPVLEDGGFQLGIVTGIQGVRWFEISVTGVSAHAGTTPLAARHDALMSAAQLISRLGEMAAARQDPALRFTVGRLEVSPGSINTIADRVTFTIDLRHPEEAVLAEMEALIRQTVEAKTGACGYALRSLMRRPPTRFDKAVIETVAAAVSATGAPACRLGSGAFHDAMYLADVCPTAMLFVPSHKGISHNPAEDTAEADLVAGVRALAGAVITLATPANALQSTPN</sequence>
<comment type="cofactor">
    <cofactor evidence="3">
        <name>Zn(2+)</name>
        <dbReference type="ChEBI" id="CHEBI:29105"/>
    </cofactor>
    <text evidence="3">Binds 2 Zn(2+) ions per subunit.</text>
</comment>
<gene>
    <name evidence="5" type="ORF">AAY24_06955</name>
</gene>
<dbReference type="PANTHER" id="PTHR32494">
    <property type="entry name" value="ALLANTOATE DEIMINASE-RELATED"/>
    <property type="match status" value="1"/>
</dbReference>
<keyword evidence="3" id="KW-0479">Metal-binding</keyword>
<keyword evidence="2" id="KW-0378">Hydrolase</keyword>
<evidence type="ECO:0000313" key="5">
    <source>
        <dbReference type="EMBL" id="AKH20139.1"/>
    </source>
</evidence>
<dbReference type="Pfam" id="PF01546">
    <property type="entry name" value="Peptidase_M20"/>
    <property type="match status" value="1"/>
</dbReference>
<dbReference type="GO" id="GO:0016813">
    <property type="term" value="F:hydrolase activity, acting on carbon-nitrogen (but not peptide) bonds, in linear amidines"/>
    <property type="evidence" value="ECO:0007669"/>
    <property type="project" value="InterPro"/>
</dbReference>
<comment type="similarity">
    <text evidence="1">Belongs to the peptidase M20 family.</text>
</comment>
<dbReference type="OrthoDB" id="9808195at2"/>
<dbReference type="Pfam" id="PF07687">
    <property type="entry name" value="M20_dimer"/>
    <property type="match status" value="1"/>
</dbReference>
<dbReference type="Gene3D" id="3.40.630.10">
    <property type="entry name" value="Zn peptidases"/>
    <property type="match status" value="1"/>
</dbReference>
<name>A0A0F7JY02_9GAMM</name>
<dbReference type="CDD" id="cd03884">
    <property type="entry name" value="M20_bAS"/>
    <property type="match status" value="1"/>
</dbReference>
<evidence type="ECO:0000256" key="3">
    <source>
        <dbReference type="PIRSR" id="PIRSR001235-1"/>
    </source>
</evidence>
<organism evidence="5 6">
    <name type="scientific">Sedimenticola thiotaurini</name>
    <dbReference type="NCBI Taxonomy" id="1543721"/>
    <lineage>
        <taxon>Bacteria</taxon>
        <taxon>Pseudomonadati</taxon>
        <taxon>Pseudomonadota</taxon>
        <taxon>Gammaproteobacteria</taxon>
        <taxon>Chromatiales</taxon>
        <taxon>Sedimenticolaceae</taxon>
        <taxon>Sedimenticola</taxon>
    </lineage>
</organism>
<dbReference type="PATRIC" id="fig|1543721.4.peg.1444"/>
<dbReference type="InterPro" id="IPR002933">
    <property type="entry name" value="Peptidase_M20"/>
</dbReference>
<dbReference type="Proteomes" id="UP000034410">
    <property type="component" value="Chromosome"/>
</dbReference>
<dbReference type="AlphaFoldDB" id="A0A0F7JY02"/>
<dbReference type="NCBIfam" id="TIGR01879">
    <property type="entry name" value="hydantase"/>
    <property type="match status" value="1"/>
</dbReference>
<dbReference type="EMBL" id="CP011412">
    <property type="protein sequence ID" value="AKH20139.1"/>
    <property type="molecule type" value="Genomic_DNA"/>
</dbReference>
<feature type="binding site" evidence="3">
    <location>
        <position position="127"/>
    </location>
    <ligand>
        <name>Zn(2+)</name>
        <dbReference type="ChEBI" id="CHEBI:29105"/>
        <label>2</label>
    </ligand>
</feature>
<evidence type="ECO:0000256" key="2">
    <source>
        <dbReference type="ARBA" id="ARBA00022801"/>
    </source>
</evidence>
<dbReference type="KEGG" id="seds:AAY24_06955"/>
<feature type="binding site" evidence="3">
    <location>
        <position position="382"/>
    </location>
    <ligand>
        <name>Zn(2+)</name>
        <dbReference type="ChEBI" id="CHEBI:29105"/>
        <label>2</label>
    </ligand>
</feature>
<dbReference type="PANTHER" id="PTHR32494:SF5">
    <property type="entry name" value="ALLANTOATE AMIDOHYDROLASE"/>
    <property type="match status" value="1"/>
</dbReference>
<reference evidence="5 6" key="1">
    <citation type="journal article" date="2015" name="Genome Announc.">
        <title>Complete Genome Sequence of Sedimenticola thiotaurini Strain SIP-G1, a Polyphosphate- and Polyhydroxyalkanoate-Accumulating Sulfur-Oxidizing Gammaproteobacterium Isolated from Salt Marsh Sediments.</title>
        <authorList>
            <person name="Flood B.E."/>
            <person name="Jones D.S."/>
            <person name="Bailey J.V."/>
        </authorList>
    </citation>
    <scope>NUCLEOTIDE SEQUENCE [LARGE SCALE GENOMIC DNA]</scope>
    <source>
        <strain evidence="5 6">SIP-G1</strain>
    </source>
</reference>
<keyword evidence="6" id="KW-1185">Reference proteome</keyword>
<feature type="binding site" evidence="3">
    <location>
        <position position="81"/>
    </location>
    <ligand>
        <name>Zn(2+)</name>
        <dbReference type="ChEBI" id="CHEBI:29105"/>
        <label>1</label>
    </ligand>
</feature>
<accession>A0A0F7JY02</accession>
<protein>
    <recommendedName>
        <fullName evidence="4">Peptidase M20 dimerisation domain-containing protein</fullName>
    </recommendedName>
</protein>
<evidence type="ECO:0000313" key="6">
    <source>
        <dbReference type="Proteomes" id="UP000034410"/>
    </source>
</evidence>
<dbReference type="Gene3D" id="3.30.70.360">
    <property type="match status" value="1"/>
</dbReference>
<dbReference type="PIRSF" id="PIRSF001235">
    <property type="entry name" value="Amidase_carbamoylase"/>
    <property type="match status" value="1"/>
</dbReference>
<dbReference type="SUPFAM" id="SSF55031">
    <property type="entry name" value="Bacterial exopeptidase dimerisation domain"/>
    <property type="match status" value="1"/>
</dbReference>
<feature type="binding site" evidence="3">
    <location>
        <position position="191"/>
    </location>
    <ligand>
        <name>Zn(2+)</name>
        <dbReference type="ChEBI" id="CHEBI:29105"/>
        <label>1</label>
    </ligand>
</feature>
<dbReference type="InterPro" id="IPR010158">
    <property type="entry name" value="Amidase_Cbmase"/>
</dbReference>
<feature type="binding site" evidence="3">
    <location>
        <position position="92"/>
    </location>
    <ligand>
        <name>Zn(2+)</name>
        <dbReference type="ChEBI" id="CHEBI:29105"/>
        <label>2</label>
    </ligand>
</feature>
<evidence type="ECO:0000259" key="4">
    <source>
        <dbReference type="Pfam" id="PF07687"/>
    </source>
</evidence>
<evidence type="ECO:0000256" key="1">
    <source>
        <dbReference type="ARBA" id="ARBA00006153"/>
    </source>
</evidence>
<dbReference type="InterPro" id="IPR036264">
    <property type="entry name" value="Bact_exopeptidase_dim_dom"/>
</dbReference>
<dbReference type="InterPro" id="IPR011650">
    <property type="entry name" value="Peptidase_M20_dimer"/>
</dbReference>
<dbReference type="GO" id="GO:0046872">
    <property type="term" value="F:metal ion binding"/>
    <property type="evidence" value="ECO:0007669"/>
    <property type="project" value="UniProtKB-KW"/>
</dbReference>
<keyword evidence="3" id="KW-0862">Zinc</keyword>
<dbReference type="SUPFAM" id="SSF53187">
    <property type="entry name" value="Zn-dependent exopeptidases"/>
    <property type="match status" value="1"/>
</dbReference>
<feature type="domain" description="Peptidase M20 dimerisation" evidence="4">
    <location>
        <begin position="210"/>
        <end position="311"/>
    </location>
</feature>
<proteinExistence type="inferred from homology"/>
<feature type="binding site" evidence="3">
    <location>
        <position position="92"/>
    </location>
    <ligand>
        <name>Zn(2+)</name>
        <dbReference type="ChEBI" id="CHEBI:29105"/>
        <label>1</label>
    </ligand>
</feature>